<sequence>RGHLYWHVCRELTGELATFDGDSRIAGGQVIQLKELVIKYQIPRVLVEVNGPGSFAGKLLRQALKGTGCGVTEIFNTVNKQKRILDAFEAPLSARFLWAHTDVLDGPMFEQMRDFNPALTDQPDDYIDSGAGAVTATPVRIGKMVRNPDTVTRENWRPTDGVYEVEADY</sequence>
<evidence type="ECO:0000313" key="1">
    <source>
        <dbReference type="EMBL" id="HAF8581236.1"/>
    </source>
</evidence>
<feature type="non-terminal residue" evidence="2">
    <location>
        <position position="1"/>
    </location>
</feature>
<reference evidence="2" key="1">
    <citation type="journal article" date="2018" name="Genome Biol.">
        <title>SKESA: strategic k-mer extension for scrupulous assemblies.</title>
        <authorList>
            <person name="Souvorov A."/>
            <person name="Agarwala R."/>
            <person name="Lipman D.J."/>
        </authorList>
    </citation>
    <scope>NUCLEOTIDE SEQUENCE</scope>
    <source>
        <strain evidence="2">MA.MZ045</strain>
    </source>
</reference>
<dbReference type="AlphaFoldDB" id="A0A754B8X9"/>
<accession>A0A754B8X9</accession>
<gene>
    <name evidence="1" type="ORF">G5T75_005243</name>
    <name evidence="2" type="ORF">G5T75_005246</name>
</gene>
<dbReference type="EMBL" id="DAAWNC010000036">
    <property type="protein sequence ID" value="HAF8581236.1"/>
    <property type="molecule type" value="Genomic_DNA"/>
</dbReference>
<reference evidence="2" key="2">
    <citation type="submission" date="2020-02" db="EMBL/GenBank/DDBJ databases">
        <authorList>
            <consortium name="NCBI Pathogen Detection Project"/>
        </authorList>
    </citation>
    <scope>NUCLEOTIDE SEQUENCE</scope>
    <source>
        <strain evidence="2">MA.MZ045</strain>
    </source>
</reference>
<dbReference type="EMBL" id="DAAWNC010000037">
    <property type="protein sequence ID" value="HAF8581239.1"/>
    <property type="molecule type" value="Genomic_DNA"/>
</dbReference>
<comment type="caution">
    <text evidence="2">The sequence shown here is derived from an EMBL/GenBank/DDBJ whole genome shotgun (WGS) entry which is preliminary data.</text>
</comment>
<organism evidence="2">
    <name type="scientific">Salmonella enterica</name>
    <name type="common">Salmonella choleraesuis</name>
    <dbReference type="NCBI Taxonomy" id="28901"/>
    <lineage>
        <taxon>Bacteria</taxon>
        <taxon>Pseudomonadati</taxon>
        <taxon>Pseudomonadota</taxon>
        <taxon>Gammaproteobacteria</taxon>
        <taxon>Enterobacterales</taxon>
        <taxon>Enterobacteriaceae</taxon>
        <taxon>Salmonella</taxon>
    </lineage>
</organism>
<protein>
    <submittedName>
        <fullName evidence="2">Transcriptional regulator</fullName>
    </submittedName>
</protein>
<evidence type="ECO:0000313" key="2">
    <source>
        <dbReference type="EMBL" id="HAF8581239.1"/>
    </source>
</evidence>
<name>A0A754B8X9_SALER</name>
<proteinExistence type="predicted"/>